<evidence type="ECO:0000313" key="2">
    <source>
        <dbReference type="Proteomes" id="UP001595836"/>
    </source>
</evidence>
<organism evidence="1 2">
    <name type="scientific">Dietzia aurantiaca</name>
    <dbReference type="NCBI Taxonomy" id="983873"/>
    <lineage>
        <taxon>Bacteria</taxon>
        <taxon>Bacillati</taxon>
        <taxon>Actinomycetota</taxon>
        <taxon>Actinomycetes</taxon>
        <taxon>Mycobacteriales</taxon>
        <taxon>Dietziaceae</taxon>
        <taxon>Dietzia</taxon>
    </lineage>
</organism>
<dbReference type="RefSeq" id="WP_344994099.1">
    <property type="nucleotide sequence ID" value="NZ_BAABCD010000036.1"/>
</dbReference>
<sequence>MRLPGGGQAEIVDGTKLVVSGTGTPQCSVTVRKGSTLEVREGVLELADAVETRAVGLDSCELSKV</sequence>
<comment type="caution">
    <text evidence="1">The sequence shown here is derived from an EMBL/GenBank/DDBJ whole genome shotgun (WGS) entry which is preliminary data.</text>
</comment>
<name>A0ABV9PUC5_9ACTN</name>
<reference evidence="2" key="1">
    <citation type="journal article" date="2019" name="Int. J. Syst. Evol. Microbiol.">
        <title>The Global Catalogue of Microorganisms (GCM) 10K type strain sequencing project: providing services to taxonomists for standard genome sequencing and annotation.</title>
        <authorList>
            <consortium name="The Broad Institute Genomics Platform"/>
            <consortium name="The Broad Institute Genome Sequencing Center for Infectious Disease"/>
            <person name="Wu L."/>
            <person name="Ma J."/>
        </authorList>
    </citation>
    <scope>NUCLEOTIDE SEQUENCE [LARGE SCALE GENOMIC DNA]</scope>
    <source>
        <strain evidence="2">JCM 11882</strain>
    </source>
</reference>
<protein>
    <submittedName>
        <fullName evidence="1">Uncharacterized protein</fullName>
    </submittedName>
</protein>
<dbReference type="EMBL" id="JBHSHP010000038">
    <property type="protein sequence ID" value="MFC4755403.1"/>
    <property type="molecule type" value="Genomic_DNA"/>
</dbReference>
<evidence type="ECO:0000313" key="1">
    <source>
        <dbReference type="EMBL" id="MFC4755403.1"/>
    </source>
</evidence>
<dbReference type="Proteomes" id="UP001595836">
    <property type="component" value="Unassembled WGS sequence"/>
</dbReference>
<proteinExistence type="predicted"/>
<gene>
    <name evidence="1" type="ORF">ACFO7U_11535</name>
</gene>
<keyword evidence="2" id="KW-1185">Reference proteome</keyword>
<accession>A0ABV9PUC5</accession>